<dbReference type="AlphaFoldDB" id="A2EKS4"/>
<accession>A2EKS4</accession>
<dbReference type="VEuPathDB" id="TrichDB:TVAG_310080"/>
<name>A2EKS4_TRIV3</name>
<gene>
    <name evidence="1" type="ORF">TVAG_310080</name>
</gene>
<evidence type="ECO:0000313" key="1">
    <source>
        <dbReference type="EMBL" id="EAY06721.1"/>
    </source>
</evidence>
<dbReference type="SMR" id="A2EKS4"/>
<dbReference type="Proteomes" id="UP000001542">
    <property type="component" value="Unassembled WGS sequence"/>
</dbReference>
<dbReference type="EMBL" id="DS113416">
    <property type="protein sequence ID" value="EAY06721.1"/>
    <property type="molecule type" value="Genomic_DNA"/>
</dbReference>
<dbReference type="InParanoid" id="A2EKS4"/>
<proteinExistence type="predicted"/>
<dbReference type="RefSeq" id="XP_001318944.1">
    <property type="nucleotide sequence ID" value="XM_001318909.1"/>
</dbReference>
<sequence length="146" mass="17176">MDFVRPAINTVPTETHEYMNKFIRTEINRQNAFINDGKAQVENFLAKYEGKIPLDPLYKDYIEQLEQNSLELEQKIKDLESGKEPDFQYINSLLSTMTQVATASPESYQQLQGRLEEIQNETDRIYNQEIPALINEYERLIAKNRR</sequence>
<organism evidence="1 2">
    <name type="scientific">Trichomonas vaginalis (strain ATCC PRA-98 / G3)</name>
    <dbReference type="NCBI Taxonomy" id="412133"/>
    <lineage>
        <taxon>Eukaryota</taxon>
        <taxon>Metamonada</taxon>
        <taxon>Parabasalia</taxon>
        <taxon>Trichomonadida</taxon>
        <taxon>Trichomonadidae</taxon>
        <taxon>Trichomonas</taxon>
    </lineage>
</organism>
<dbReference type="KEGG" id="tva:4764601"/>
<dbReference type="VEuPathDB" id="TrichDB:TVAGG3_0865370"/>
<protein>
    <submittedName>
        <fullName evidence="1">Uncharacterized protein</fullName>
    </submittedName>
</protein>
<evidence type="ECO:0000313" key="2">
    <source>
        <dbReference type="Proteomes" id="UP000001542"/>
    </source>
</evidence>
<reference evidence="1" key="2">
    <citation type="journal article" date="2007" name="Science">
        <title>Draft genome sequence of the sexually transmitted pathogen Trichomonas vaginalis.</title>
        <authorList>
            <person name="Carlton J.M."/>
            <person name="Hirt R.P."/>
            <person name="Silva J.C."/>
            <person name="Delcher A.L."/>
            <person name="Schatz M."/>
            <person name="Zhao Q."/>
            <person name="Wortman J.R."/>
            <person name="Bidwell S.L."/>
            <person name="Alsmark U.C.M."/>
            <person name="Besteiro S."/>
            <person name="Sicheritz-Ponten T."/>
            <person name="Noel C.J."/>
            <person name="Dacks J.B."/>
            <person name="Foster P.G."/>
            <person name="Simillion C."/>
            <person name="Van de Peer Y."/>
            <person name="Miranda-Saavedra D."/>
            <person name="Barton G.J."/>
            <person name="Westrop G.D."/>
            <person name="Mueller S."/>
            <person name="Dessi D."/>
            <person name="Fiori P.L."/>
            <person name="Ren Q."/>
            <person name="Paulsen I."/>
            <person name="Zhang H."/>
            <person name="Bastida-Corcuera F.D."/>
            <person name="Simoes-Barbosa A."/>
            <person name="Brown M.T."/>
            <person name="Hayes R.D."/>
            <person name="Mukherjee M."/>
            <person name="Okumura C.Y."/>
            <person name="Schneider R."/>
            <person name="Smith A.J."/>
            <person name="Vanacova S."/>
            <person name="Villalvazo M."/>
            <person name="Haas B.J."/>
            <person name="Pertea M."/>
            <person name="Feldblyum T.V."/>
            <person name="Utterback T.R."/>
            <person name="Shu C.L."/>
            <person name="Osoegawa K."/>
            <person name="de Jong P.J."/>
            <person name="Hrdy I."/>
            <person name="Horvathova L."/>
            <person name="Zubacova Z."/>
            <person name="Dolezal P."/>
            <person name="Malik S.B."/>
            <person name="Logsdon J.M. Jr."/>
            <person name="Henze K."/>
            <person name="Gupta A."/>
            <person name="Wang C.C."/>
            <person name="Dunne R.L."/>
            <person name="Upcroft J.A."/>
            <person name="Upcroft P."/>
            <person name="White O."/>
            <person name="Salzberg S.L."/>
            <person name="Tang P."/>
            <person name="Chiu C.-H."/>
            <person name="Lee Y.-S."/>
            <person name="Embley T.M."/>
            <person name="Coombs G.H."/>
            <person name="Mottram J.C."/>
            <person name="Tachezy J."/>
            <person name="Fraser-Liggett C.M."/>
            <person name="Johnson P.J."/>
        </authorList>
    </citation>
    <scope>NUCLEOTIDE SEQUENCE [LARGE SCALE GENOMIC DNA]</scope>
    <source>
        <strain evidence="1">G3</strain>
    </source>
</reference>
<keyword evidence="2" id="KW-1185">Reference proteome</keyword>
<reference evidence="1" key="1">
    <citation type="submission" date="2006-10" db="EMBL/GenBank/DDBJ databases">
        <authorList>
            <person name="Amadeo P."/>
            <person name="Zhao Q."/>
            <person name="Wortman J."/>
            <person name="Fraser-Liggett C."/>
            <person name="Carlton J."/>
        </authorList>
    </citation>
    <scope>NUCLEOTIDE SEQUENCE</scope>
    <source>
        <strain evidence="1">G3</strain>
    </source>
</reference>